<accession>A0A1D6ED93</accession>
<keyword evidence="3" id="KW-1185">Reference proteome</keyword>
<sequence>MTKTYRISSGLLREAVKKITIARDSAFFVDKEILSKSSELKNSLINPCHNVIREFVRESRDCDSDDYKREYRLNDYRLELTQPPSNISSGGDVVKTVRRWELINQKYNADLWIPPAKKGVVITPDIIDKLYLFWDNFLGSYEKEGINRKQNTDPVSKGKVFDLLASRSSNNTNQTPEELREIQTQIEHLTIHFDEGSVHESAGQLKGKFFNKDRQSARDYLLDKLKDDKDKDIVRGMGTYTLECVATHVLSKLFNVFSLEKTSVLAAALISELDITAKTEYNNALLAKMQREKE</sequence>
<organism evidence="2 3">
    <name type="scientific">Zea mays</name>
    <name type="common">Maize</name>
    <dbReference type="NCBI Taxonomy" id="4577"/>
    <lineage>
        <taxon>Eukaryota</taxon>
        <taxon>Viridiplantae</taxon>
        <taxon>Streptophyta</taxon>
        <taxon>Embryophyta</taxon>
        <taxon>Tracheophyta</taxon>
        <taxon>Spermatophyta</taxon>
        <taxon>Magnoliopsida</taxon>
        <taxon>Liliopsida</taxon>
        <taxon>Poales</taxon>
        <taxon>Poaceae</taxon>
        <taxon>PACMAD clade</taxon>
        <taxon>Panicoideae</taxon>
        <taxon>Andropogonodae</taxon>
        <taxon>Andropogoneae</taxon>
        <taxon>Tripsacinae</taxon>
        <taxon>Zea</taxon>
    </lineage>
</organism>
<evidence type="ECO:0000313" key="1">
    <source>
        <dbReference type="EMBL" id="ONM18260.1"/>
    </source>
</evidence>
<evidence type="ECO:0000313" key="2">
    <source>
        <dbReference type="EnsemblPlants" id="Zm00001eb086130_P001"/>
    </source>
</evidence>
<protein>
    <submittedName>
        <fullName evidence="1 2">Uncharacterized protein</fullName>
    </submittedName>
</protein>
<dbReference type="AlphaFoldDB" id="A0A1D6ED93"/>
<proteinExistence type="predicted"/>
<dbReference type="ExpressionAtlas" id="A0A1D6ED93">
    <property type="expression patterns" value="baseline"/>
</dbReference>
<gene>
    <name evidence="1" type="ORF">ZEAMMB73_Zm00001d004061</name>
</gene>
<name>A0A1D6ED93_MAIZE</name>
<dbReference type="Proteomes" id="UP000007305">
    <property type="component" value="Chromosome 2"/>
</dbReference>
<evidence type="ECO:0000313" key="3">
    <source>
        <dbReference type="Proteomes" id="UP000007305"/>
    </source>
</evidence>
<dbReference type="EMBL" id="CM007648">
    <property type="protein sequence ID" value="ONM18260.1"/>
    <property type="molecule type" value="Genomic_DNA"/>
</dbReference>
<dbReference type="Gramene" id="Zm00001eb086130_T001">
    <property type="protein sequence ID" value="Zm00001eb086130_P001"/>
    <property type="gene ID" value="Zm00001eb086130"/>
</dbReference>
<reference evidence="2" key="2">
    <citation type="submission" date="2019-07" db="EMBL/GenBank/DDBJ databases">
        <authorList>
            <person name="Seetharam A."/>
            <person name="Woodhouse M."/>
            <person name="Cannon E."/>
        </authorList>
    </citation>
    <scope>NUCLEOTIDE SEQUENCE [LARGE SCALE GENOMIC DNA]</scope>
    <source>
        <strain evidence="2">cv. B73</strain>
    </source>
</reference>
<reference evidence="1 3" key="1">
    <citation type="submission" date="2015-12" db="EMBL/GenBank/DDBJ databases">
        <title>Update maize B73 reference genome by single molecule sequencing technologies.</title>
        <authorList>
            <consortium name="Maize Genome Sequencing Project"/>
            <person name="Ware D."/>
        </authorList>
    </citation>
    <scope>NUCLEOTIDE SEQUENCE [LARGE SCALE GENOMIC DNA]</scope>
    <source>
        <strain evidence="3">cv. B73</strain>
        <tissue evidence="1">Seedling</tissue>
    </source>
</reference>
<reference evidence="2" key="3">
    <citation type="submission" date="2021-05" db="UniProtKB">
        <authorList>
            <consortium name="EnsemblPlants"/>
        </authorList>
    </citation>
    <scope>IDENTIFICATION</scope>
    <source>
        <strain evidence="2">cv. B73</strain>
    </source>
</reference>
<dbReference type="EnsemblPlants" id="Zm00001eb086130_T001">
    <property type="protein sequence ID" value="Zm00001eb086130_P001"/>
    <property type="gene ID" value="Zm00001eb086130"/>
</dbReference>
<dbReference type="STRING" id="4577.A0A1D6ED93"/>